<reference evidence="2" key="1">
    <citation type="submission" date="2022-11" db="UniProtKB">
        <authorList>
            <consortium name="WormBaseParasite"/>
        </authorList>
    </citation>
    <scope>IDENTIFICATION</scope>
</reference>
<sequence length="302" mass="35546">MEFGENDDKNEKFKMEFKNFDISYHFLKDEKLNCSETKLLIVIPSRPNAFHTRMAIRKSWLKNVTSTITYRFIIGSTPNLTIEQLNHEEFEQYNDLIISNIQDSYLNLTLKTNSILQWQQRYCPKIEYLLKTDDDTVVDVNRLLYWIENDYKNITQNFENKVIFGKIWSKTLPKRDPSKKWYTSYSAWNRKVFPDYCNGPTYLLTAKAVEAILEKTPNFELISIEDVFFTGILAEAAGIKRIDRWKNFGRGKTISIKDYGCNERNVPYLTSIYEIKIDIYEEGKSNAFSDATEKLLALKCLK</sequence>
<protein>
    <submittedName>
        <fullName evidence="2">Hexosyltransferase</fullName>
    </submittedName>
</protein>
<evidence type="ECO:0000313" key="1">
    <source>
        <dbReference type="Proteomes" id="UP000887580"/>
    </source>
</evidence>
<proteinExistence type="predicted"/>
<evidence type="ECO:0000313" key="2">
    <source>
        <dbReference type="WBParaSite" id="PS1159_v2.g20918.t1"/>
    </source>
</evidence>
<dbReference type="WBParaSite" id="PS1159_v2.g20918.t1">
    <property type="protein sequence ID" value="PS1159_v2.g20918.t1"/>
    <property type="gene ID" value="PS1159_v2.g20918"/>
</dbReference>
<dbReference type="Proteomes" id="UP000887580">
    <property type="component" value="Unplaced"/>
</dbReference>
<organism evidence="1 2">
    <name type="scientific">Panagrolaimus sp. PS1159</name>
    <dbReference type="NCBI Taxonomy" id="55785"/>
    <lineage>
        <taxon>Eukaryota</taxon>
        <taxon>Metazoa</taxon>
        <taxon>Ecdysozoa</taxon>
        <taxon>Nematoda</taxon>
        <taxon>Chromadorea</taxon>
        <taxon>Rhabditida</taxon>
        <taxon>Tylenchina</taxon>
        <taxon>Panagrolaimomorpha</taxon>
        <taxon>Panagrolaimoidea</taxon>
        <taxon>Panagrolaimidae</taxon>
        <taxon>Panagrolaimus</taxon>
    </lineage>
</organism>
<accession>A0AC35FW06</accession>
<name>A0AC35FW06_9BILA</name>